<evidence type="ECO:0000313" key="1">
    <source>
        <dbReference type="EMBL" id="SFP06020.1"/>
    </source>
</evidence>
<dbReference type="RefSeq" id="WP_074874628.1">
    <property type="nucleotide sequence ID" value="NZ_FOXI01000001.1"/>
</dbReference>
<dbReference type="Proteomes" id="UP000183769">
    <property type="component" value="Unassembled WGS sequence"/>
</dbReference>
<sequence>MLRPKSTARKTPTWPTPTPEQVEVVLLGTYHMNNPGNDAVNITADDVLGEKRQGEIEAFVSRLEQADPDRVVVERPASATNAINEVYERYRTGEVDYDEDRTFEMEHETELASRNEVVQVGFRLADRHDHERVVPVDVPEDLSDDPAFEAFADDGPPAPKRDVPRIDEETLQESMDERLAESTVGSYHRFLNEEAALHYNDGMFDELLRFGEGTNYAGPDALARWYRRNLRMAHNVWQALDDTTERVLFLVGSGHVHVLRHLFTEFPQFCPASPLPYLPRRE</sequence>
<organism evidence="1 2">
    <name type="scientific">Halolamina pelagica</name>
    <dbReference type="NCBI Taxonomy" id="699431"/>
    <lineage>
        <taxon>Archaea</taxon>
        <taxon>Methanobacteriati</taxon>
        <taxon>Methanobacteriota</taxon>
        <taxon>Stenosarchaea group</taxon>
        <taxon>Halobacteria</taxon>
        <taxon>Halobacteriales</taxon>
        <taxon>Haloferacaceae</taxon>
    </lineage>
</organism>
<gene>
    <name evidence="1" type="ORF">SAMN05216277_101162</name>
</gene>
<keyword evidence="2" id="KW-1185">Reference proteome</keyword>
<dbReference type="OrthoDB" id="289926at2157"/>
<dbReference type="Pfam" id="PF18950">
    <property type="entry name" value="DUF5694"/>
    <property type="match status" value="1"/>
</dbReference>
<reference evidence="2" key="1">
    <citation type="submission" date="2016-10" db="EMBL/GenBank/DDBJ databases">
        <authorList>
            <person name="Varghese N."/>
            <person name="Submissions S."/>
        </authorList>
    </citation>
    <scope>NUCLEOTIDE SEQUENCE [LARGE SCALE GENOMIC DNA]</scope>
    <source>
        <strain evidence="2">CGMCC 1.10329</strain>
    </source>
</reference>
<evidence type="ECO:0000313" key="2">
    <source>
        <dbReference type="Proteomes" id="UP000183769"/>
    </source>
</evidence>
<dbReference type="EMBL" id="FOXI01000001">
    <property type="protein sequence ID" value="SFP06020.1"/>
    <property type="molecule type" value="Genomic_DNA"/>
</dbReference>
<accession>A0A1I5M919</accession>
<evidence type="ECO:0008006" key="3">
    <source>
        <dbReference type="Google" id="ProtNLM"/>
    </source>
</evidence>
<name>A0A1I5M919_9EURY</name>
<proteinExistence type="predicted"/>
<protein>
    <recommendedName>
        <fullName evidence="3">TraB family protein</fullName>
    </recommendedName>
</protein>
<dbReference type="AlphaFoldDB" id="A0A1I5M919"/>
<dbReference type="InterPro" id="IPR043749">
    <property type="entry name" value="DUF5694"/>
</dbReference>